<proteinExistence type="inferred from homology"/>
<dbReference type="EMBL" id="JAGQHS010000001">
    <property type="protein sequence ID" value="MCA9754254.1"/>
    <property type="molecule type" value="Genomic_DNA"/>
</dbReference>
<dbReference type="GO" id="GO:0000049">
    <property type="term" value="F:tRNA binding"/>
    <property type="evidence" value="ECO:0007669"/>
    <property type="project" value="UniProtKB-UniRule"/>
</dbReference>
<dbReference type="Proteomes" id="UP000739538">
    <property type="component" value="Unassembled WGS sequence"/>
</dbReference>
<reference evidence="3" key="2">
    <citation type="journal article" date="2021" name="Microbiome">
        <title>Successional dynamics and alternative stable states in a saline activated sludge microbial community over 9 years.</title>
        <authorList>
            <person name="Wang Y."/>
            <person name="Ye J."/>
            <person name="Ju F."/>
            <person name="Liu L."/>
            <person name="Boyd J.A."/>
            <person name="Deng Y."/>
            <person name="Parks D.H."/>
            <person name="Jiang X."/>
            <person name="Yin X."/>
            <person name="Woodcroft B.J."/>
            <person name="Tyson G.W."/>
            <person name="Hugenholtz P."/>
            <person name="Polz M.F."/>
            <person name="Zhang T."/>
        </authorList>
    </citation>
    <scope>NUCLEOTIDE SEQUENCE</scope>
    <source>
        <strain evidence="3">HKST-UBA02</strain>
    </source>
</reference>
<evidence type="ECO:0000313" key="3">
    <source>
        <dbReference type="EMBL" id="MCA9754254.1"/>
    </source>
</evidence>
<feature type="short sequence motif" description="Gly-cisPro motif, important for rejection of L-amino acids" evidence="2">
    <location>
        <begin position="141"/>
        <end position="142"/>
    </location>
</feature>
<dbReference type="GO" id="GO:0019478">
    <property type="term" value="P:D-amino acid catabolic process"/>
    <property type="evidence" value="ECO:0007669"/>
    <property type="project" value="UniProtKB-UniRule"/>
</dbReference>
<dbReference type="SUPFAM" id="SSF69500">
    <property type="entry name" value="DTD-like"/>
    <property type="match status" value="1"/>
</dbReference>
<comment type="subunit">
    <text evidence="2">Homodimer.</text>
</comment>
<gene>
    <name evidence="2 3" type="primary">dtd</name>
    <name evidence="3" type="ORF">KDA27_00520</name>
</gene>
<dbReference type="Pfam" id="PF02580">
    <property type="entry name" value="Tyr_Deacylase"/>
    <property type="match status" value="1"/>
</dbReference>
<dbReference type="PANTHER" id="PTHR10472:SF5">
    <property type="entry name" value="D-AMINOACYL-TRNA DEACYLASE 1"/>
    <property type="match status" value="1"/>
</dbReference>
<dbReference type="Gene3D" id="3.50.80.10">
    <property type="entry name" value="D-tyrosyl-tRNA(Tyr) deacylase"/>
    <property type="match status" value="1"/>
</dbReference>
<name>A0A956N7V8_UNCEI</name>
<dbReference type="GO" id="GO:0106026">
    <property type="term" value="F:Gly-tRNA(Ala) deacylase activity"/>
    <property type="evidence" value="ECO:0007669"/>
    <property type="project" value="UniProtKB-UniRule"/>
</dbReference>
<protein>
    <recommendedName>
        <fullName evidence="2">D-aminoacyl-tRNA deacylase</fullName>
        <shortName evidence="2">DTD</shortName>
        <ecNumber evidence="2">3.1.1.96</ecNumber>
    </recommendedName>
    <alternativeName>
        <fullName evidence="2">Gly-tRNA(Ala) deacylase</fullName>
        <ecNumber evidence="2">3.1.1.-</ecNumber>
    </alternativeName>
</protein>
<keyword evidence="2" id="KW-0963">Cytoplasm</keyword>
<comment type="function">
    <text evidence="2">An aminoacyl-tRNA editing enzyme that deacylates mischarged D-aminoacyl-tRNAs. Also deacylates mischarged glycyl-tRNA(Ala), protecting cells against glycine mischarging by AlaRS. Acts via tRNA-based rather than protein-based catalysis; rejects L-amino acids rather than detecting D-amino acids in the active site. By recycling D-aminoacyl-tRNA to D-amino acids and free tRNA molecules, this enzyme counteracts the toxicity associated with the formation of D-aminoacyl-tRNA entities in vivo and helps enforce protein L-homochirality.</text>
</comment>
<accession>A0A956N7V8</accession>
<reference evidence="3" key="1">
    <citation type="submission" date="2020-04" db="EMBL/GenBank/DDBJ databases">
        <authorList>
            <person name="Zhang T."/>
        </authorList>
    </citation>
    <scope>NUCLEOTIDE SEQUENCE</scope>
    <source>
        <strain evidence="3">HKST-UBA02</strain>
    </source>
</reference>
<keyword evidence="2" id="KW-0820">tRNA-binding</keyword>
<dbReference type="EC" id="3.1.1.-" evidence="2"/>
<comment type="subcellular location">
    <subcellularLocation>
        <location evidence="2">Cytoplasm</location>
    </subcellularLocation>
</comment>
<dbReference type="FunFam" id="3.50.80.10:FF:000001">
    <property type="entry name" value="D-aminoacyl-tRNA deacylase"/>
    <property type="match status" value="1"/>
</dbReference>
<evidence type="ECO:0000256" key="1">
    <source>
        <dbReference type="ARBA" id="ARBA00009673"/>
    </source>
</evidence>
<sequence>MLAVVQRVARASVRVAEEGGLRTSGEIGHGLVVLLGVGHEDDEADAEWMARKCAELRIFRDDDGKMNRSVLDVGGSVLAVSQFTLFGDCAKGRRPSFIGAAPPEKADPLYQRFVEELRGRGLTVGTGVFQAMMEVDLVNDGPVTLLLDSSEQRKRKGGA</sequence>
<evidence type="ECO:0000313" key="4">
    <source>
        <dbReference type="Proteomes" id="UP000739538"/>
    </source>
</evidence>
<dbReference type="GO" id="GO:0051500">
    <property type="term" value="F:D-tyrosyl-tRNA(Tyr) deacylase activity"/>
    <property type="evidence" value="ECO:0007669"/>
    <property type="project" value="TreeGrafter"/>
</dbReference>
<dbReference type="NCBIfam" id="TIGR00256">
    <property type="entry name" value="D-aminoacyl-tRNA deacylase"/>
    <property type="match status" value="1"/>
</dbReference>
<comment type="caution">
    <text evidence="3">The sequence shown here is derived from an EMBL/GenBank/DDBJ whole genome shotgun (WGS) entry which is preliminary data.</text>
</comment>
<dbReference type="InterPro" id="IPR003732">
    <property type="entry name" value="Daa-tRNA_deacyls_DTD"/>
</dbReference>
<dbReference type="PANTHER" id="PTHR10472">
    <property type="entry name" value="D-TYROSYL-TRNA TYR DEACYLASE"/>
    <property type="match status" value="1"/>
</dbReference>
<comment type="catalytic activity">
    <reaction evidence="2">
        <text>glycyl-tRNA(Ala) + H2O = tRNA(Ala) + glycine + H(+)</text>
        <dbReference type="Rhea" id="RHEA:53744"/>
        <dbReference type="Rhea" id="RHEA-COMP:9657"/>
        <dbReference type="Rhea" id="RHEA-COMP:13640"/>
        <dbReference type="ChEBI" id="CHEBI:15377"/>
        <dbReference type="ChEBI" id="CHEBI:15378"/>
        <dbReference type="ChEBI" id="CHEBI:57305"/>
        <dbReference type="ChEBI" id="CHEBI:78442"/>
        <dbReference type="ChEBI" id="CHEBI:78522"/>
    </reaction>
</comment>
<comment type="similarity">
    <text evidence="1 2">Belongs to the DTD family.</text>
</comment>
<dbReference type="InterPro" id="IPR023509">
    <property type="entry name" value="DTD-like_sf"/>
</dbReference>
<dbReference type="CDD" id="cd00563">
    <property type="entry name" value="Dtyr_deacylase"/>
    <property type="match status" value="1"/>
</dbReference>
<comment type="catalytic activity">
    <reaction evidence="2">
        <text>a D-aminoacyl-tRNA + H2O = a tRNA + a D-alpha-amino acid + H(+)</text>
        <dbReference type="Rhea" id="RHEA:13953"/>
        <dbReference type="Rhea" id="RHEA-COMP:10123"/>
        <dbReference type="Rhea" id="RHEA-COMP:10124"/>
        <dbReference type="ChEBI" id="CHEBI:15377"/>
        <dbReference type="ChEBI" id="CHEBI:15378"/>
        <dbReference type="ChEBI" id="CHEBI:59871"/>
        <dbReference type="ChEBI" id="CHEBI:78442"/>
        <dbReference type="ChEBI" id="CHEBI:79333"/>
        <dbReference type="EC" id="3.1.1.96"/>
    </reaction>
</comment>
<dbReference type="AlphaFoldDB" id="A0A956N7V8"/>
<dbReference type="GO" id="GO:0005737">
    <property type="term" value="C:cytoplasm"/>
    <property type="evidence" value="ECO:0007669"/>
    <property type="project" value="UniProtKB-SubCell"/>
</dbReference>
<evidence type="ECO:0000256" key="2">
    <source>
        <dbReference type="HAMAP-Rule" id="MF_00518"/>
    </source>
</evidence>
<organism evidence="3 4">
    <name type="scientific">Eiseniibacteriota bacterium</name>
    <dbReference type="NCBI Taxonomy" id="2212470"/>
    <lineage>
        <taxon>Bacteria</taxon>
        <taxon>Candidatus Eiseniibacteriota</taxon>
    </lineage>
</organism>
<dbReference type="HAMAP" id="MF_00518">
    <property type="entry name" value="Deacylase_Dtd"/>
    <property type="match status" value="1"/>
</dbReference>
<comment type="domain">
    <text evidence="2">A Gly-cisPro motif from one monomer fits into the active site of the other monomer to allow specific chiral rejection of L-amino acids.</text>
</comment>
<dbReference type="EC" id="3.1.1.96" evidence="2"/>
<keyword evidence="2" id="KW-0694">RNA-binding</keyword>
<dbReference type="GO" id="GO:0043908">
    <property type="term" value="F:Ser(Gly)-tRNA(Ala) hydrolase activity"/>
    <property type="evidence" value="ECO:0007669"/>
    <property type="project" value="UniProtKB-UniRule"/>
</dbReference>
<keyword evidence="2 3" id="KW-0378">Hydrolase</keyword>